<dbReference type="Gene3D" id="3.10.20.30">
    <property type="match status" value="1"/>
</dbReference>
<evidence type="ECO:0000313" key="4">
    <source>
        <dbReference type="EMBL" id="BBF24023.1"/>
    </source>
</evidence>
<dbReference type="CDD" id="cd00754">
    <property type="entry name" value="Ubl_MoaD"/>
    <property type="match status" value="1"/>
</dbReference>
<dbReference type="SUPFAM" id="SSF54285">
    <property type="entry name" value="MoaD/ThiS"/>
    <property type="match status" value="1"/>
</dbReference>
<sequence>MKIEVLYFAGLRDAMGRRSETVELEADASTLGEVRAALVARGEPWASAFGNLKRVRGAVNQEMAEDADPVKDGDEVAFFPPVTGG</sequence>
<dbReference type="KEGG" id="sutt:SUTMEG_19140"/>
<dbReference type="GO" id="GO:0006777">
    <property type="term" value="P:Mo-molybdopterin cofactor biosynthetic process"/>
    <property type="evidence" value="ECO:0007669"/>
    <property type="project" value="InterPro"/>
</dbReference>
<evidence type="ECO:0000256" key="3">
    <source>
        <dbReference type="ARBA" id="ARBA00024247"/>
    </source>
</evidence>
<dbReference type="GO" id="GO:1990133">
    <property type="term" value="C:molybdopterin adenylyltransferase complex"/>
    <property type="evidence" value="ECO:0007669"/>
    <property type="project" value="TreeGrafter"/>
</dbReference>
<gene>
    <name evidence="4" type="primary">moaD</name>
    <name evidence="4" type="ORF">SUTMEG_19140</name>
</gene>
<dbReference type="AlphaFoldDB" id="A0A2Z6IC41"/>
<dbReference type="PANTHER" id="PTHR33359:SF1">
    <property type="entry name" value="MOLYBDOPTERIN SYNTHASE SULFUR CARRIER SUBUNIT"/>
    <property type="match status" value="1"/>
</dbReference>
<keyword evidence="1" id="KW-0547">Nucleotide-binding</keyword>
<proteinExistence type="inferred from homology"/>
<dbReference type="InterPro" id="IPR016155">
    <property type="entry name" value="Mopterin_synth/thiamin_S_b"/>
</dbReference>
<dbReference type="Proteomes" id="UP000271003">
    <property type="component" value="Chromosome"/>
</dbReference>
<evidence type="ECO:0000256" key="1">
    <source>
        <dbReference type="ARBA" id="ARBA00022741"/>
    </source>
</evidence>
<evidence type="ECO:0000256" key="2">
    <source>
        <dbReference type="ARBA" id="ARBA00024200"/>
    </source>
</evidence>
<dbReference type="InterPro" id="IPR003749">
    <property type="entry name" value="ThiS/MoaD-like"/>
</dbReference>
<comment type="similarity">
    <text evidence="2">Belongs to the MoaD family.</text>
</comment>
<evidence type="ECO:0000313" key="5">
    <source>
        <dbReference type="Proteomes" id="UP000271003"/>
    </source>
</evidence>
<dbReference type="InterPro" id="IPR012675">
    <property type="entry name" value="Beta-grasp_dom_sf"/>
</dbReference>
<dbReference type="NCBIfam" id="TIGR01682">
    <property type="entry name" value="moaD"/>
    <property type="match status" value="1"/>
</dbReference>
<protein>
    <recommendedName>
        <fullName evidence="3">Molybdopterin synthase sulfur carrier subunit</fullName>
    </recommendedName>
</protein>
<organism evidence="4 5">
    <name type="scientific">Sutterella megalosphaeroides</name>
    <dbReference type="NCBI Taxonomy" id="2494234"/>
    <lineage>
        <taxon>Bacteria</taxon>
        <taxon>Pseudomonadati</taxon>
        <taxon>Pseudomonadota</taxon>
        <taxon>Betaproteobacteria</taxon>
        <taxon>Burkholderiales</taxon>
        <taxon>Sutterellaceae</taxon>
        <taxon>Sutterella</taxon>
    </lineage>
</organism>
<dbReference type="Pfam" id="PF02597">
    <property type="entry name" value="ThiS"/>
    <property type="match status" value="1"/>
</dbReference>
<dbReference type="UniPathway" id="UPA00344"/>
<dbReference type="PANTHER" id="PTHR33359">
    <property type="entry name" value="MOLYBDOPTERIN SYNTHASE SULFUR CARRIER SUBUNIT"/>
    <property type="match status" value="1"/>
</dbReference>
<keyword evidence="5" id="KW-1185">Reference proteome</keyword>
<dbReference type="GO" id="GO:0000166">
    <property type="term" value="F:nucleotide binding"/>
    <property type="evidence" value="ECO:0007669"/>
    <property type="project" value="UniProtKB-KW"/>
</dbReference>
<dbReference type="InterPro" id="IPR044672">
    <property type="entry name" value="MOCS2A"/>
</dbReference>
<reference evidence="4 5" key="1">
    <citation type="journal article" date="2018" name="Int. J. Syst. Evol. Microbiol.">
        <title>Mesosutterella multiformis gen. nov., sp. nov., a member of the family Sutterellaceae and Sutterella megalosphaeroides sp. nov., isolated from human faeces.</title>
        <authorList>
            <person name="Sakamoto M."/>
            <person name="Ikeyama N."/>
            <person name="Kunihiro T."/>
            <person name="Iino T."/>
            <person name="Yuki M."/>
            <person name="Ohkuma M."/>
        </authorList>
    </citation>
    <scope>NUCLEOTIDE SEQUENCE [LARGE SCALE GENOMIC DNA]</scope>
    <source>
        <strain evidence="4 5">6FBBBH3</strain>
    </source>
</reference>
<dbReference type="RefSeq" id="WP_120177574.1">
    <property type="nucleotide sequence ID" value="NZ_AP018786.1"/>
</dbReference>
<dbReference type="OrthoDB" id="9801945at2"/>
<accession>A0A2Z6IC41</accession>
<dbReference type="EMBL" id="AP018786">
    <property type="protein sequence ID" value="BBF24023.1"/>
    <property type="molecule type" value="Genomic_DNA"/>
</dbReference>
<name>A0A2Z6IC41_9BURK</name>